<dbReference type="SUPFAM" id="SSF49785">
    <property type="entry name" value="Galactose-binding domain-like"/>
    <property type="match status" value="1"/>
</dbReference>
<dbReference type="GO" id="GO:0016798">
    <property type="term" value="F:hydrolase activity, acting on glycosyl bonds"/>
    <property type="evidence" value="ECO:0007669"/>
    <property type="project" value="InterPro"/>
</dbReference>
<organism evidence="3 4">
    <name type="scientific">Penicillium salamii</name>
    <dbReference type="NCBI Taxonomy" id="1612424"/>
    <lineage>
        <taxon>Eukaryota</taxon>
        <taxon>Fungi</taxon>
        <taxon>Dikarya</taxon>
        <taxon>Ascomycota</taxon>
        <taxon>Pezizomycotina</taxon>
        <taxon>Eurotiomycetes</taxon>
        <taxon>Eurotiomycetidae</taxon>
        <taxon>Eurotiales</taxon>
        <taxon>Aspergillaceae</taxon>
        <taxon>Penicillium</taxon>
    </lineage>
</organism>
<keyword evidence="1" id="KW-0378">Hydrolase</keyword>
<dbReference type="AlphaFoldDB" id="A0A9W4N7Z4"/>
<evidence type="ECO:0000256" key="1">
    <source>
        <dbReference type="ARBA" id="ARBA00022801"/>
    </source>
</evidence>
<dbReference type="InterPro" id="IPR003305">
    <property type="entry name" value="CenC_carb-bd"/>
</dbReference>
<reference evidence="3" key="1">
    <citation type="submission" date="2021-07" db="EMBL/GenBank/DDBJ databases">
        <authorList>
            <person name="Branca A.L. A."/>
        </authorList>
    </citation>
    <scope>NUCLEOTIDE SEQUENCE</scope>
</reference>
<keyword evidence="4" id="KW-1185">Reference proteome</keyword>
<dbReference type="Proteomes" id="UP001152649">
    <property type="component" value="Unassembled WGS sequence"/>
</dbReference>
<dbReference type="OrthoDB" id="273771at2759"/>
<accession>A0A9W4N7Z4</accession>
<name>A0A9W4N7Z4_9EURO</name>
<dbReference type="Pfam" id="PF02018">
    <property type="entry name" value="CBM_4_9"/>
    <property type="match status" value="1"/>
</dbReference>
<sequence length="204" mass="22472">MRRLSAIPAKLSQRQAFRTMSQEYKPDHSLLRTQHSNPFINPTMSLSCNAVSNPSFETGTLSPWHAPINVATITNGSTSYSGNYYLNLQTAVGNRGNTISQGLRHLKRHTQYKFSVQAQLPSPSGSEYCSVYVYIGRNATVGKIASAQLFHPGEWMEVAGNWVPRREQDVLSVVAACDSEDSSVTGNVLLDEIVFAPVDCYGLE</sequence>
<evidence type="ECO:0000313" key="3">
    <source>
        <dbReference type="EMBL" id="CAG8317557.1"/>
    </source>
</evidence>
<evidence type="ECO:0000259" key="2">
    <source>
        <dbReference type="Pfam" id="PF02018"/>
    </source>
</evidence>
<protein>
    <recommendedName>
        <fullName evidence="2">CBM-cenC domain-containing protein</fullName>
    </recommendedName>
</protein>
<feature type="domain" description="CBM-cenC" evidence="2">
    <location>
        <begin position="49"/>
        <end position="165"/>
    </location>
</feature>
<gene>
    <name evidence="3" type="ORF">PSALAMII_LOCUS2265</name>
</gene>
<dbReference type="EMBL" id="CAJVPG010000088">
    <property type="protein sequence ID" value="CAG8317557.1"/>
    <property type="molecule type" value="Genomic_DNA"/>
</dbReference>
<comment type="caution">
    <text evidence="3">The sequence shown here is derived from an EMBL/GenBank/DDBJ whole genome shotgun (WGS) entry which is preliminary data.</text>
</comment>
<proteinExistence type="predicted"/>
<dbReference type="Gene3D" id="2.60.120.260">
    <property type="entry name" value="Galactose-binding domain-like"/>
    <property type="match status" value="1"/>
</dbReference>
<evidence type="ECO:0000313" key="4">
    <source>
        <dbReference type="Proteomes" id="UP001152649"/>
    </source>
</evidence>
<dbReference type="InterPro" id="IPR008979">
    <property type="entry name" value="Galactose-bd-like_sf"/>
</dbReference>